<gene>
    <name evidence="16" type="ORF">CLODIP_2_CD15632</name>
</gene>
<dbReference type="Gene3D" id="1.20.930.80">
    <property type="match status" value="1"/>
</dbReference>
<dbReference type="InterPro" id="IPR007238">
    <property type="entry name" value="DNA_primase_lsu_euk/arc"/>
</dbReference>
<dbReference type="GO" id="GO:0006269">
    <property type="term" value="P:DNA replication, synthesis of primer"/>
    <property type="evidence" value="ECO:0007669"/>
    <property type="project" value="UniProtKB-KW"/>
</dbReference>
<name>A0A8S1CPV8_9INSE</name>
<keyword evidence="17" id="KW-1185">Reference proteome</keyword>
<comment type="similarity">
    <text evidence="12">Belongs to the cytochrome b5 family.</text>
</comment>
<evidence type="ECO:0000256" key="12">
    <source>
        <dbReference type="ARBA" id="ARBA00038168"/>
    </source>
</evidence>
<evidence type="ECO:0000259" key="15">
    <source>
        <dbReference type="PROSITE" id="PS50255"/>
    </source>
</evidence>
<evidence type="ECO:0000256" key="1">
    <source>
        <dbReference type="ARBA" id="ARBA00001966"/>
    </source>
</evidence>
<keyword evidence="3" id="KW-0004">4Fe-4S</keyword>
<dbReference type="OrthoDB" id="421393at2759"/>
<keyword evidence="14" id="KW-1133">Transmembrane helix</keyword>
<dbReference type="FunFam" id="3.10.120.10:FF:000002">
    <property type="entry name" value="Cytochrome b5 type B"/>
    <property type="match status" value="1"/>
</dbReference>
<feature type="compositionally biased region" description="Basic and acidic residues" evidence="13">
    <location>
        <begin position="516"/>
        <end position="530"/>
    </location>
</feature>
<dbReference type="SUPFAM" id="SSF55856">
    <property type="entry name" value="Cytochrome b5-like heme/steroid binding domain"/>
    <property type="match status" value="1"/>
</dbReference>
<evidence type="ECO:0000313" key="17">
    <source>
        <dbReference type="Proteomes" id="UP000494165"/>
    </source>
</evidence>
<dbReference type="Pfam" id="PF00173">
    <property type="entry name" value="Cyt-b5"/>
    <property type="match status" value="1"/>
</dbReference>
<evidence type="ECO:0000256" key="13">
    <source>
        <dbReference type="SAM" id="MobiDB-lite"/>
    </source>
</evidence>
<accession>A0A8S1CPV8</accession>
<dbReference type="EMBL" id="CADEPI010000085">
    <property type="protein sequence ID" value="CAB3373474.1"/>
    <property type="molecule type" value="Genomic_DNA"/>
</dbReference>
<evidence type="ECO:0000256" key="11">
    <source>
        <dbReference type="ARBA" id="ARBA00023136"/>
    </source>
</evidence>
<comment type="subcellular location">
    <subcellularLocation>
        <location evidence="2">Membrane</location>
    </subcellularLocation>
</comment>
<proteinExistence type="inferred from homology"/>
<keyword evidence="6 14" id="KW-0812">Transmembrane</keyword>
<keyword evidence="11 14" id="KW-0472">Membrane</keyword>
<reference evidence="16 17" key="1">
    <citation type="submission" date="2020-04" db="EMBL/GenBank/DDBJ databases">
        <authorList>
            <person name="Alioto T."/>
            <person name="Alioto T."/>
            <person name="Gomez Garrido J."/>
        </authorList>
    </citation>
    <scope>NUCLEOTIDE SEQUENCE [LARGE SCALE GENOMIC DNA]</scope>
</reference>
<evidence type="ECO:0000256" key="9">
    <source>
        <dbReference type="ARBA" id="ARBA00023004"/>
    </source>
</evidence>
<keyword evidence="7" id="KW-0235">DNA replication</keyword>
<evidence type="ECO:0000256" key="2">
    <source>
        <dbReference type="ARBA" id="ARBA00004370"/>
    </source>
</evidence>
<feature type="region of interest" description="Disordered" evidence="13">
    <location>
        <begin position="515"/>
        <end position="536"/>
    </location>
</feature>
<dbReference type="GO" id="GO:0020037">
    <property type="term" value="F:heme binding"/>
    <property type="evidence" value="ECO:0007669"/>
    <property type="project" value="InterPro"/>
</dbReference>
<dbReference type="GO" id="GO:0005658">
    <property type="term" value="C:alpha DNA polymerase:primase complex"/>
    <property type="evidence" value="ECO:0007669"/>
    <property type="project" value="TreeGrafter"/>
</dbReference>
<dbReference type="GO" id="GO:0051539">
    <property type="term" value="F:4 iron, 4 sulfur cluster binding"/>
    <property type="evidence" value="ECO:0007669"/>
    <property type="project" value="UniProtKB-KW"/>
</dbReference>
<keyword evidence="10" id="KW-0411">Iron-sulfur</keyword>
<dbReference type="InterPro" id="IPR001199">
    <property type="entry name" value="Cyt_B5-like_heme/steroid-bd"/>
</dbReference>
<evidence type="ECO:0000256" key="5">
    <source>
        <dbReference type="ARBA" id="ARBA00022617"/>
    </source>
</evidence>
<dbReference type="PROSITE" id="PS00191">
    <property type="entry name" value="CYTOCHROME_B5_1"/>
    <property type="match status" value="1"/>
</dbReference>
<feature type="domain" description="Cytochrome b5 heme-binding" evidence="15">
    <location>
        <begin position="438"/>
        <end position="514"/>
    </location>
</feature>
<keyword evidence="5" id="KW-0349">Heme</keyword>
<evidence type="ECO:0000256" key="14">
    <source>
        <dbReference type="SAM" id="Phobius"/>
    </source>
</evidence>
<evidence type="ECO:0000256" key="3">
    <source>
        <dbReference type="ARBA" id="ARBA00022485"/>
    </source>
</evidence>
<evidence type="ECO:0000256" key="8">
    <source>
        <dbReference type="ARBA" id="ARBA00022723"/>
    </source>
</evidence>
<keyword evidence="4" id="KW-0639">Primosome</keyword>
<comment type="caution">
    <text evidence="16">The sequence shown here is derived from an EMBL/GenBank/DDBJ whole genome shotgun (WGS) entry which is preliminary data.</text>
</comment>
<protein>
    <recommendedName>
        <fullName evidence="15">Cytochrome b5 heme-binding domain-containing protein</fullName>
    </recommendedName>
</protein>
<evidence type="ECO:0000256" key="4">
    <source>
        <dbReference type="ARBA" id="ARBA00022515"/>
    </source>
</evidence>
<evidence type="ECO:0000256" key="7">
    <source>
        <dbReference type="ARBA" id="ARBA00022705"/>
    </source>
</evidence>
<keyword evidence="8" id="KW-0479">Metal-binding</keyword>
<dbReference type="InterPro" id="IPR058560">
    <property type="entry name" value="DNA_primase_C"/>
</dbReference>
<comment type="cofactor">
    <cofactor evidence="1">
        <name>[4Fe-4S] cluster</name>
        <dbReference type="ChEBI" id="CHEBI:49883"/>
    </cofactor>
</comment>
<dbReference type="Pfam" id="PF04104">
    <property type="entry name" value="DNA_primase_lrg"/>
    <property type="match status" value="1"/>
</dbReference>
<evidence type="ECO:0000256" key="10">
    <source>
        <dbReference type="ARBA" id="ARBA00023014"/>
    </source>
</evidence>
<dbReference type="PANTHER" id="PTHR10537">
    <property type="entry name" value="DNA PRIMASE LARGE SUBUNIT"/>
    <property type="match status" value="1"/>
</dbReference>
<dbReference type="InterPro" id="IPR036400">
    <property type="entry name" value="Cyt_B5-like_heme/steroid_sf"/>
</dbReference>
<dbReference type="InterPro" id="IPR018506">
    <property type="entry name" value="Cyt_B5_heme-BS"/>
</dbReference>
<dbReference type="GO" id="GO:0046872">
    <property type="term" value="F:metal ion binding"/>
    <property type="evidence" value="ECO:0007669"/>
    <property type="project" value="UniProtKB-KW"/>
</dbReference>
<dbReference type="Pfam" id="PF26466">
    <property type="entry name" value="DNA_primase_lrg_N"/>
    <property type="match status" value="1"/>
</dbReference>
<dbReference type="GO" id="GO:0016020">
    <property type="term" value="C:membrane"/>
    <property type="evidence" value="ECO:0007669"/>
    <property type="project" value="UniProtKB-SubCell"/>
</dbReference>
<dbReference type="Gene3D" id="3.10.120.10">
    <property type="entry name" value="Cytochrome b5-like heme/steroid binding domain"/>
    <property type="match status" value="1"/>
</dbReference>
<organism evidence="16 17">
    <name type="scientific">Cloeon dipterum</name>
    <dbReference type="NCBI Taxonomy" id="197152"/>
    <lineage>
        <taxon>Eukaryota</taxon>
        <taxon>Metazoa</taxon>
        <taxon>Ecdysozoa</taxon>
        <taxon>Arthropoda</taxon>
        <taxon>Hexapoda</taxon>
        <taxon>Insecta</taxon>
        <taxon>Pterygota</taxon>
        <taxon>Palaeoptera</taxon>
        <taxon>Ephemeroptera</taxon>
        <taxon>Pisciforma</taxon>
        <taxon>Baetidae</taxon>
        <taxon>Cloeon</taxon>
    </lineage>
</organism>
<keyword evidence="9" id="KW-0408">Iron</keyword>
<sequence>MELDDLMDCVQQRMRLITSVIDDRPPVGIKVQYFNEGTTIDRASHYLLRLVTSSSALLKSFVVKGECELFKKRLKLCDHLEVSELLAMSLRHVDEILDFRSLDNSSRQFLLQCKDIFLKLSRKKRGLDPLQHAFAVNHPSDCSEHKIIVPFKSCLPLISQRLVKLTGGYAWVNCSQWAGLLSCVFHLHLLHGYEDLGKAGCGLARQDLRLRHLSSLIEAKYMQRPITFIGSSSQEMGEHLTCDNLEERKKLFPPCASALLQQLKQHHRLPHHARVQLTLFLKEVGMPVKEAIAFWRREYSTPASKCGANCSHSWQKDERRYVYSIRHLYGLEGARTNYAAPACLNLQGSLLAPGAAGGCPFVRMAEKPLLELLGQYQLHEHMKSSILSCGDRPSKACNFLLNLEIYEGAGPGPSLLTSASTELSAVLKSLCVRRKMSEKLFTREEVSKNNDAKSTWLVIDNGVYDVTAFLNEHPGGEEVLLEQAGRDATESFEDVGHSSDARDLMKQYKIGELVEEDRKQPPAKENRSWDSEDGNGSSFRSWLIPVTLGIIATILYRFFMGK</sequence>
<dbReference type="PANTHER" id="PTHR10537:SF4">
    <property type="entry name" value="DNA PRIMASE LARGE SUBUNIT"/>
    <property type="match status" value="1"/>
</dbReference>
<dbReference type="Proteomes" id="UP000494165">
    <property type="component" value="Unassembled WGS sequence"/>
</dbReference>
<evidence type="ECO:0000313" key="16">
    <source>
        <dbReference type="EMBL" id="CAB3373474.1"/>
    </source>
</evidence>
<feature type="transmembrane region" description="Helical" evidence="14">
    <location>
        <begin position="542"/>
        <end position="559"/>
    </location>
</feature>
<dbReference type="SMART" id="SM01117">
    <property type="entry name" value="Cyt-b5"/>
    <property type="match status" value="1"/>
</dbReference>
<evidence type="ECO:0000256" key="6">
    <source>
        <dbReference type="ARBA" id="ARBA00022692"/>
    </source>
</evidence>
<dbReference type="PRINTS" id="PR00363">
    <property type="entry name" value="CYTOCHROMEB5"/>
</dbReference>
<dbReference type="AlphaFoldDB" id="A0A8S1CPV8"/>
<dbReference type="PROSITE" id="PS50255">
    <property type="entry name" value="CYTOCHROME_B5_2"/>
    <property type="match status" value="1"/>
</dbReference>
<dbReference type="GO" id="GO:0006270">
    <property type="term" value="P:DNA replication initiation"/>
    <property type="evidence" value="ECO:0007669"/>
    <property type="project" value="TreeGrafter"/>
</dbReference>